<dbReference type="STRING" id="44251.PDUR_26855"/>
<evidence type="ECO:0000256" key="7">
    <source>
        <dbReference type="ARBA" id="ARBA00022676"/>
    </source>
</evidence>
<dbReference type="Pfam" id="PF01634">
    <property type="entry name" value="HisG"/>
    <property type="match status" value="1"/>
</dbReference>
<evidence type="ECO:0000256" key="4">
    <source>
        <dbReference type="ARBA" id="ARBA00011946"/>
    </source>
</evidence>
<dbReference type="SUPFAM" id="SSF53850">
    <property type="entry name" value="Periplasmic binding protein-like II"/>
    <property type="match status" value="1"/>
</dbReference>
<name>A0A089J1M2_PAEDU</name>
<keyword evidence="5" id="KW-0963">Cytoplasm</keyword>
<comment type="subcellular location">
    <subcellularLocation>
        <location evidence="2">Cytoplasm</location>
    </subcellularLocation>
</comment>
<dbReference type="GO" id="GO:0003879">
    <property type="term" value="F:ATP phosphoribosyltransferase activity"/>
    <property type="evidence" value="ECO:0007669"/>
    <property type="project" value="UniProtKB-UniRule"/>
</dbReference>
<sequence length="209" mass="23970">MIRFGMPKGVVKRKSISLIEDLLRVPINKDKLHFFDQGDVHYYLLKHRDIPRLIELGCLDLGITSTEWLYENGSDLYIHKELDWCDTRISLISDKDSPVLSENATIRCITEFPRITRDFFSRTNKNNVTIDNISGSSEALVPSIYNCCVDCVETGKTLLLHNLTEESIIYKSQIVLVSKHTVCNQTKNLITMIMELMSHKEQNCSINGM</sequence>
<keyword evidence="16" id="KW-1185">Reference proteome</keyword>
<keyword evidence="7" id="KW-0328">Glycosyltransferase</keyword>
<gene>
    <name evidence="15" type="ORF">PDUR_26855</name>
</gene>
<evidence type="ECO:0000256" key="11">
    <source>
        <dbReference type="ARBA" id="ARBA00023102"/>
    </source>
</evidence>
<comment type="pathway">
    <text evidence="3">Amino-acid biosynthesis; L-histidine biosynthesis; L-histidine from 5-phospho-alpha-D-ribose 1-diphosphate: step 1/9.</text>
</comment>
<reference evidence="15 16" key="1">
    <citation type="submission" date="2014-08" db="EMBL/GenBank/DDBJ databases">
        <title>Comparative genomics of the Paenibacillus odorifer group.</title>
        <authorList>
            <person name="den Bakker H.C."/>
            <person name="Tsai Y.-C."/>
            <person name="Martin N."/>
            <person name="Korlach J."/>
            <person name="Wiedmann M."/>
        </authorList>
    </citation>
    <scope>NUCLEOTIDE SEQUENCE [LARGE SCALE GENOMIC DNA]</scope>
    <source>
        <strain evidence="15 16">DSM 1735</strain>
    </source>
</reference>
<keyword evidence="10" id="KW-0067">ATP-binding</keyword>
<evidence type="ECO:0000256" key="2">
    <source>
        <dbReference type="ARBA" id="ARBA00004496"/>
    </source>
</evidence>
<dbReference type="AlphaFoldDB" id="A0A089J1M2"/>
<evidence type="ECO:0000259" key="14">
    <source>
        <dbReference type="Pfam" id="PF01634"/>
    </source>
</evidence>
<dbReference type="GO" id="GO:0000105">
    <property type="term" value="P:L-histidine biosynthetic process"/>
    <property type="evidence" value="ECO:0007669"/>
    <property type="project" value="UniProtKB-UniRule"/>
</dbReference>
<evidence type="ECO:0000256" key="3">
    <source>
        <dbReference type="ARBA" id="ARBA00004667"/>
    </source>
</evidence>
<dbReference type="EC" id="2.4.2.17" evidence="4 13"/>
<keyword evidence="9" id="KW-0547">Nucleotide-binding</keyword>
<keyword evidence="6" id="KW-0028">Amino-acid biosynthesis</keyword>
<dbReference type="KEGG" id="pdu:PDUR_26855"/>
<comment type="function">
    <text evidence="12">Catalyzes the condensation of ATP and 5-phosphoribose 1-diphosphate to form N'-(5'-phosphoribosyl)-ATP (PR-ATP). Has a crucial role in the pathway because the rate of histidine biosynthesis seems to be controlled primarily by regulation of HisG enzymatic activity.</text>
</comment>
<evidence type="ECO:0000313" key="15">
    <source>
        <dbReference type="EMBL" id="AIQ15084.1"/>
    </source>
</evidence>
<dbReference type="UniPathway" id="UPA00031">
    <property type="reaction ID" value="UER00006"/>
</dbReference>
<dbReference type="GO" id="GO:0005737">
    <property type="term" value="C:cytoplasm"/>
    <property type="evidence" value="ECO:0007669"/>
    <property type="project" value="UniProtKB-SubCell"/>
</dbReference>
<feature type="domain" description="ATP phosphoribosyltransferase catalytic" evidence="14">
    <location>
        <begin position="47"/>
        <end position="197"/>
    </location>
</feature>
<evidence type="ECO:0000256" key="10">
    <source>
        <dbReference type="ARBA" id="ARBA00022840"/>
    </source>
</evidence>
<evidence type="ECO:0000256" key="9">
    <source>
        <dbReference type="ARBA" id="ARBA00022741"/>
    </source>
</evidence>
<dbReference type="NCBIfam" id="TIGR00070">
    <property type="entry name" value="hisG"/>
    <property type="match status" value="1"/>
</dbReference>
<dbReference type="RefSeq" id="WP_042208759.1">
    <property type="nucleotide sequence ID" value="NZ_CP009288.1"/>
</dbReference>
<dbReference type="GO" id="GO:0005524">
    <property type="term" value="F:ATP binding"/>
    <property type="evidence" value="ECO:0007669"/>
    <property type="project" value="UniProtKB-KW"/>
</dbReference>
<dbReference type="InterPro" id="IPR001348">
    <property type="entry name" value="ATP_PRibTrfase_HisG"/>
</dbReference>
<dbReference type="Gene3D" id="3.40.190.10">
    <property type="entry name" value="Periplasmic binding protein-like II"/>
    <property type="match status" value="2"/>
</dbReference>
<evidence type="ECO:0000256" key="8">
    <source>
        <dbReference type="ARBA" id="ARBA00022679"/>
    </source>
</evidence>
<keyword evidence="8" id="KW-0808">Transferase</keyword>
<evidence type="ECO:0000256" key="6">
    <source>
        <dbReference type="ARBA" id="ARBA00022605"/>
    </source>
</evidence>
<comment type="catalytic activity">
    <reaction evidence="1">
        <text>1-(5-phospho-beta-D-ribosyl)-ATP + diphosphate = 5-phospho-alpha-D-ribose 1-diphosphate + ATP</text>
        <dbReference type="Rhea" id="RHEA:18473"/>
        <dbReference type="ChEBI" id="CHEBI:30616"/>
        <dbReference type="ChEBI" id="CHEBI:33019"/>
        <dbReference type="ChEBI" id="CHEBI:58017"/>
        <dbReference type="ChEBI" id="CHEBI:73183"/>
        <dbReference type="EC" id="2.4.2.17"/>
    </reaction>
</comment>
<organism evidence="15 16">
    <name type="scientific">Paenibacillus durus</name>
    <name type="common">Paenibacillus azotofixans</name>
    <dbReference type="NCBI Taxonomy" id="44251"/>
    <lineage>
        <taxon>Bacteria</taxon>
        <taxon>Bacillati</taxon>
        <taxon>Bacillota</taxon>
        <taxon>Bacilli</taxon>
        <taxon>Bacillales</taxon>
        <taxon>Paenibacillaceae</taxon>
        <taxon>Paenibacillus</taxon>
    </lineage>
</organism>
<evidence type="ECO:0000256" key="12">
    <source>
        <dbReference type="ARBA" id="ARBA00024861"/>
    </source>
</evidence>
<dbReference type="PANTHER" id="PTHR21403:SF10">
    <property type="entry name" value="ATP PHOSPHORIBOSYLTRANSFERASE"/>
    <property type="match status" value="1"/>
</dbReference>
<accession>A0A089J1M2</accession>
<dbReference type="Proteomes" id="UP000029409">
    <property type="component" value="Chromosome"/>
</dbReference>
<evidence type="ECO:0000256" key="5">
    <source>
        <dbReference type="ARBA" id="ARBA00022490"/>
    </source>
</evidence>
<proteinExistence type="predicted"/>
<keyword evidence="11" id="KW-0368">Histidine biosynthesis</keyword>
<dbReference type="PANTHER" id="PTHR21403">
    <property type="entry name" value="ATP PHOSPHORIBOSYLTRANSFERASE ATP-PRTASE"/>
    <property type="match status" value="1"/>
</dbReference>
<protein>
    <recommendedName>
        <fullName evidence="4 13">ATP phosphoribosyltransferase</fullName>
        <ecNumber evidence="4 13">2.4.2.17</ecNumber>
    </recommendedName>
</protein>
<evidence type="ECO:0000313" key="16">
    <source>
        <dbReference type="Proteomes" id="UP000029409"/>
    </source>
</evidence>
<dbReference type="eggNOG" id="COG0040">
    <property type="taxonomic scope" value="Bacteria"/>
</dbReference>
<dbReference type="InterPro" id="IPR013820">
    <property type="entry name" value="ATP_PRibTrfase_cat"/>
</dbReference>
<dbReference type="EMBL" id="CP009288">
    <property type="protein sequence ID" value="AIQ15084.1"/>
    <property type="molecule type" value="Genomic_DNA"/>
</dbReference>
<evidence type="ECO:0000256" key="13">
    <source>
        <dbReference type="NCBIfam" id="TIGR00070"/>
    </source>
</evidence>
<dbReference type="OrthoDB" id="9801867at2"/>
<evidence type="ECO:0000256" key="1">
    <source>
        <dbReference type="ARBA" id="ARBA00000915"/>
    </source>
</evidence>